<gene>
    <name evidence="7" type="ORF">LSAT_V11C200084450</name>
</gene>
<evidence type="ECO:0000256" key="1">
    <source>
        <dbReference type="ARBA" id="ARBA00023015"/>
    </source>
</evidence>
<dbReference type="InterPro" id="IPR036427">
    <property type="entry name" value="Bromodomain-like_sf"/>
</dbReference>
<proteinExistence type="predicted"/>
<dbReference type="PROSITE" id="PS50014">
    <property type="entry name" value="BROMODOMAIN_2"/>
    <property type="match status" value="1"/>
</dbReference>
<sequence length="330" mass="37378">MTKKGRVPCAYSGGFFSTIESTGAGSSGLTGQGSMKWMKLRSALPVQVVPLYKISFAEKKKWLLQLTMELDKVRALHKRLDLHSAQAVTISSSRMQPRGAKKKGTFSPVLRKQCENLLKKLMLHRYGWVFNKPVDIIEFNVPDYYDVIKNPMDFGTIKEKLGSDKYSSPMDFLADVSLTFTNAMTYNPPGNHAHVKAVALSKFFEQRWKPIEKKIPVNDSQQDKFIEEMDLAKVMPPSKKSMITMAMTVEEKHNLSRDLEVHLENLPDQILDFLKEHASNGNESGKDEIEVDIDDLDYDSLLKLRKMLDEHVQDKGNYTEVETSAISIGA</sequence>
<dbReference type="Gene3D" id="1.20.1270.220">
    <property type="match status" value="1"/>
</dbReference>
<dbReference type="EMBL" id="NBSK02000002">
    <property type="protein sequence ID" value="KAJ0221668.1"/>
    <property type="molecule type" value="Genomic_DNA"/>
</dbReference>
<keyword evidence="1" id="KW-0805">Transcription regulation</keyword>
<dbReference type="SMART" id="SM00297">
    <property type="entry name" value="BROMO"/>
    <property type="match status" value="1"/>
</dbReference>
<dbReference type="Gramene" id="rna-gnl|WGS:NBSK|LSAT_2X93741_mrna">
    <property type="protein sequence ID" value="cds-PLY96767.1"/>
    <property type="gene ID" value="gene-LSAT_2X93741"/>
</dbReference>
<evidence type="ECO:0000256" key="4">
    <source>
        <dbReference type="PROSITE-ProRule" id="PRU00035"/>
    </source>
</evidence>
<organism evidence="7 8">
    <name type="scientific">Lactuca sativa</name>
    <name type="common">Garden lettuce</name>
    <dbReference type="NCBI Taxonomy" id="4236"/>
    <lineage>
        <taxon>Eukaryota</taxon>
        <taxon>Viridiplantae</taxon>
        <taxon>Streptophyta</taxon>
        <taxon>Embryophyta</taxon>
        <taxon>Tracheophyta</taxon>
        <taxon>Spermatophyta</taxon>
        <taxon>Magnoliopsida</taxon>
        <taxon>eudicotyledons</taxon>
        <taxon>Gunneridae</taxon>
        <taxon>Pentapetalae</taxon>
        <taxon>asterids</taxon>
        <taxon>campanulids</taxon>
        <taxon>Asterales</taxon>
        <taxon>Asteraceae</taxon>
        <taxon>Cichorioideae</taxon>
        <taxon>Cichorieae</taxon>
        <taxon>Lactucinae</taxon>
        <taxon>Lactuca</taxon>
    </lineage>
</organism>
<reference evidence="7 8" key="1">
    <citation type="journal article" date="2017" name="Nat. Commun.">
        <title>Genome assembly with in vitro proximity ligation data and whole-genome triplication in lettuce.</title>
        <authorList>
            <person name="Reyes-Chin-Wo S."/>
            <person name="Wang Z."/>
            <person name="Yang X."/>
            <person name="Kozik A."/>
            <person name="Arikit S."/>
            <person name="Song C."/>
            <person name="Xia L."/>
            <person name="Froenicke L."/>
            <person name="Lavelle D.O."/>
            <person name="Truco M.J."/>
            <person name="Xia R."/>
            <person name="Zhu S."/>
            <person name="Xu C."/>
            <person name="Xu H."/>
            <person name="Xu X."/>
            <person name="Cox K."/>
            <person name="Korf I."/>
            <person name="Meyers B.C."/>
            <person name="Michelmore R.W."/>
        </authorList>
    </citation>
    <scope>NUCLEOTIDE SEQUENCE [LARGE SCALE GENOMIC DNA]</scope>
    <source>
        <strain evidence="8">cv. Salinas</strain>
        <tissue evidence="7">Seedlings</tissue>
    </source>
</reference>
<dbReference type="InterPro" id="IPR038336">
    <property type="entry name" value="NET_sf"/>
</dbReference>
<keyword evidence="2 4" id="KW-0103">Bromodomain</keyword>
<dbReference type="Proteomes" id="UP000235145">
    <property type="component" value="Unassembled WGS sequence"/>
</dbReference>
<accession>A0A9R1WD50</accession>
<keyword evidence="3" id="KW-0804">Transcription</keyword>
<dbReference type="PRINTS" id="PR00503">
    <property type="entry name" value="BROMODOMAIN"/>
</dbReference>
<evidence type="ECO:0000313" key="8">
    <source>
        <dbReference type="Proteomes" id="UP000235145"/>
    </source>
</evidence>
<evidence type="ECO:0000256" key="3">
    <source>
        <dbReference type="ARBA" id="ARBA00023163"/>
    </source>
</evidence>
<evidence type="ECO:0000313" key="7">
    <source>
        <dbReference type="EMBL" id="KAJ0221668.1"/>
    </source>
</evidence>
<keyword evidence="8" id="KW-1185">Reference proteome</keyword>
<dbReference type="Gene3D" id="1.20.920.10">
    <property type="entry name" value="Bromodomain-like"/>
    <property type="match status" value="1"/>
</dbReference>
<feature type="domain" description="NET" evidence="6">
    <location>
        <begin position="237"/>
        <end position="319"/>
    </location>
</feature>
<evidence type="ECO:0000259" key="5">
    <source>
        <dbReference type="PROSITE" id="PS50014"/>
    </source>
</evidence>
<dbReference type="SUPFAM" id="SSF47370">
    <property type="entry name" value="Bromodomain"/>
    <property type="match status" value="1"/>
</dbReference>
<dbReference type="OrthoDB" id="21449at2759"/>
<evidence type="ECO:0008006" key="9">
    <source>
        <dbReference type="Google" id="ProtNLM"/>
    </source>
</evidence>
<dbReference type="InterPro" id="IPR027353">
    <property type="entry name" value="NET_dom"/>
</dbReference>
<dbReference type="InterPro" id="IPR001487">
    <property type="entry name" value="Bromodomain"/>
</dbReference>
<evidence type="ECO:0000259" key="6">
    <source>
        <dbReference type="PROSITE" id="PS51525"/>
    </source>
</evidence>
<comment type="caution">
    <text evidence="7">The sequence shown here is derived from an EMBL/GenBank/DDBJ whole genome shotgun (WGS) entry which is preliminary data.</text>
</comment>
<feature type="domain" description="Bromo" evidence="5">
    <location>
        <begin position="122"/>
        <end position="194"/>
    </location>
</feature>
<protein>
    <recommendedName>
        <fullName evidence="9">Bromo domain-containing protein</fullName>
    </recommendedName>
</protein>
<dbReference type="Pfam" id="PF00439">
    <property type="entry name" value="Bromodomain"/>
    <property type="match status" value="1"/>
</dbReference>
<dbReference type="PROSITE" id="PS51525">
    <property type="entry name" value="NET"/>
    <property type="match status" value="1"/>
</dbReference>
<dbReference type="Pfam" id="PF17035">
    <property type="entry name" value="BET"/>
    <property type="match status" value="1"/>
</dbReference>
<evidence type="ECO:0000256" key="2">
    <source>
        <dbReference type="ARBA" id="ARBA00023117"/>
    </source>
</evidence>
<dbReference type="AlphaFoldDB" id="A0A9R1WD50"/>
<name>A0A9R1WD50_LACSA</name>
<dbReference type="PANTHER" id="PTHR45926">
    <property type="entry name" value="OSJNBA0053K19.4 PROTEIN"/>
    <property type="match status" value="1"/>
</dbReference>